<reference evidence="1" key="1">
    <citation type="submission" date="2021-01" db="EMBL/GenBank/DDBJ databases">
        <authorList>
            <person name="Corre E."/>
            <person name="Pelletier E."/>
            <person name="Niang G."/>
            <person name="Scheremetjew M."/>
            <person name="Finn R."/>
            <person name="Kale V."/>
            <person name="Holt S."/>
            <person name="Cochrane G."/>
            <person name="Meng A."/>
            <person name="Brown T."/>
            <person name="Cohen L."/>
        </authorList>
    </citation>
    <scope>NUCLEOTIDE SEQUENCE</scope>
    <source>
        <strain evidence="1">CCMP3303</strain>
    </source>
</reference>
<dbReference type="AlphaFoldDB" id="A0A7S0ASD2"/>
<proteinExistence type="predicted"/>
<name>A0A7S0ASD2_9STRA</name>
<dbReference type="Gene3D" id="3.30.1330.40">
    <property type="entry name" value="RutC-like"/>
    <property type="match status" value="1"/>
</dbReference>
<dbReference type="InterPro" id="IPR035959">
    <property type="entry name" value="RutC-like_sf"/>
</dbReference>
<gene>
    <name evidence="1" type="ORF">MPOL1434_LOCUS7316</name>
</gene>
<dbReference type="PANTHER" id="PTHR47328">
    <property type="match status" value="1"/>
</dbReference>
<dbReference type="PANTHER" id="PTHR47328:SF1">
    <property type="entry name" value="RUTC FAMILY PROTEIN YOAB"/>
    <property type="match status" value="1"/>
</dbReference>
<accession>A0A7S0ASD2</accession>
<dbReference type="InterPro" id="IPR035709">
    <property type="entry name" value="YoaB-like"/>
</dbReference>
<protein>
    <submittedName>
        <fullName evidence="1">Uncharacterized protein</fullName>
    </submittedName>
</protein>
<sequence length="162" mass="17763">MPVNRPSHKGWGNRYAQVVTTSGCGVTIHLAGQTAAPMPGSDEPDNDLSLMGCREQTSTILARIDRLLAQNGATKADLVRAWVFLHDPVDVDAANEAWDKWMNQEGRLPARTCLVASPQGHTPHSRVEITVDAFIAEDMDINVRGSGVLRCCCLKLRKKMKN</sequence>
<evidence type="ECO:0000313" key="1">
    <source>
        <dbReference type="EMBL" id="CAD8373154.1"/>
    </source>
</evidence>
<dbReference type="Pfam" id="PF01042">
    <property type="entry name" value="Ribonuc_L-PSP"/>
    <property type="match status" value="1"/>
</dbReference>
<dbReference type="InterPro" id="IPR006175">
    <property type="entry name" value="YjgF/YER057c/UK114"/>
</dbReference>
<dbReference type="SUPFAM" id="SSF55298">
    <property type="entry name" value="YjgF-like"/>
    <property type="match status" value="1"/>
</dbReference>
<dbReference type="EMBL" id="HBEJ01012487">
    <property type="protein sequence ID" value="CAD8373154.1"/>
    <property type="molecule type" value="Transcribed_RNA"/>
</dbReference>
<organism evidence="1">
    <name type="scientific">Minutocellus polymorphus</name>
    <dbReference type="NCBI Taxonomy" id="265543"/>
    <lineage>
        <taxon>Eukaryota</taxon>
        <taxon>Sar</taxon>
        <taxon>Stramenopiles</taxon>
        <taxon>Ochrophyta</taxon>
        <taxon>Bacillariophyta</taxon>
        <taxon>Mediophyceae</taxon>
        <taxon>Cymatosirophycidae</taxon>
        <taxon>Cymatosirales</taxon>
        <taxon>Cymatosiraceae</taxon>
        <taxon>Minutocellus</taxon>
    </lineage>
</organism>